<proteinExistence type="predicted"/>
<dbReference type="PANTHER" id="PTHR40707:SF1">
    <property type="entry name" value="DUF460 DOMAIN-CONTAINING PROTEIN"/>
    <property type="match status" value="1"/>
</dbReference>
<dbReference type="STRING" id="1006006.Mcup_1840"/>
<dbReference type="HOGENOM" id="CLU_027052_1_0_2"/>
<gene>
    <name evidence="2" type="ordered locus">Mcup_1840</name>
</gene>
<sequence length="600" mass="68860">MGIDIEKGSPNSTEQPRYAIVVLDENGNEILKAEDVTRSRLIRLAWEYQIDVLATDNIYELGSNDKDVISFLALLPENLEVIQVNVKNGMFFDLREVAKEYGIEVQGKPTPARTAYIVATLAMKRAGTKIKFVENRTKIIISKGRRSGPGGMSSNRYKRHLRGLVLRVFKKVKEELDKHNFDYDVVVRRTKAGMEGAMFIVYAPRESLFGIIKKMSGHDVNLEIKALYKDKIEFVDSKKSSQRPIIVGLDPGLEVGISVLDMYGNPLLLTTKRGVDRESIIELILEKGVPAIIATDVNPVPDTVKKIGGMLKARLHIPERSLSIEEKQVILNEFSTKYGLHISDTHIRDSLAAAIVAYRDVERKLRQAEGLIERFGIDMDRNNVFRCVINGTTIAECIENEIERKLFVPQKTETTKREVKPLSNEKLAEENTSLKHELLRQRRTISSLLYEKEMLERRIDEIKRLYNADLDKDRRIEALKNIIDQKNKEIVKLREEILSYTERISKLELALESVINGNSLIVRGNSNGLEVKDFRLFFNEWEINPDLTIYIGRDFALVDHSLPKDLRILMKEREANNELNEDKLKRILDEYRSNRTRRVA</sequence>
<evidence type="ECO:0000313" key="2">
    <source>
        <dbReference type="EMBL" id="AEB95942.1"/>
    </source>
</evidence>
<dbReference type="eggNOG" id="arCOG04219">
    <property type="taxonomic scope" value="Archaea"/>
</dbReference>
<dbReference type="Pfam" id="PF04312">
    <property type="entry name" value="DUF460"/>
    <property type="match status" value="1"/>
</dbReference>
<evidence type="ECO:0008006" key="4">
    <source>
        <dbReference type="Google" id="ProtNLM"/>
    </source>
</evidence>
<reference evidence="2 3" key="1">
    <citation type="journal article" date="2011" name="J. Bacteriol.">
        <title>Complete genome sequence of Metallosphaera cuprina, a metal sulfide-oxidizing archaeon from a hot spring.</title>
        <authorList>
            <person name="Liu L.J."/>
            <person name="You X.Y."/>
            <person name="Zheng H."/>
            <person name="Wang S."/>
            <person name="Jiang C.Y."/>
            <person name="Liu S.J."/>
        </authorList>
    </citation>
    <scope>NUCLEOTIDE SEQUENCE [LARGE SCALE GENOMIC DNA]</scope>
    <source>
        <strain evidence="2 3">Ar-4</strain>
    </source>
</reference>
<dbReference type="PATRIC" id="fig|1006006.8.peg.1845"/>
<protein>
    <recommendedName>
        <fullName evidence="4">DUF460 domain-containing protein</fullName>
    </recommendedName>
</protein>
<accession>F4G0Y3</accession>
<dbReference type="Proteomes" id="UP000007812">
    <property type="component" value="Chromosome"/>
</dbReference>
<dbReference type="InterPro" id="IPR007408">
    <property type="entry name" value="DUF460"/>
</dbReference>
<evidence type="ECO:0000313" key="3">
    <source>
        <dbReference type="Proteomes" id="UP000007812"/>
    </source>
</evidence>
<keyword evidence="1" id="KW-0175">Coiled coil</keyword>
<evidence type="ECO:0000256" key="1">
    <source>
        <dbReference type="SAM" id="Coils"/>
    </source>
</evidence>
<dbReference type="KEGG" id="mcn:Mcup_1840"/>
<name>F4G0Y3_METCR</name>
<dbReference type="PANTHER" id="PTHR40707">
    <property type="entry name" value="POSSIBLE NUCLEASE OF RNASE H FOLD, RUVC/YQGF FAMILY"/>
    <property type="match status" value="1"/>
</dbReference>
<keyword evidence="3" id="KW-1185">Reference proteome</keyword>
<dbReference type="AlphaFoldDB" id="F4G0Y3"/>
<feature type="coiled-coil region" evidence="1">
    <location>
        <begin position="424"/>
        <end position="510"/>
    </location>
</feature>
<dbReference type="EMBL" id="CP002656">
    <property type="protein sequence ID" value="AEB95942.1"/>
    <property type="molecule type" value="Genomic_DNA"/>
</dbReference>
<organism evidence="2 3">
    <name type="scientific">Metallosphaera cuprina (strain Ar-4)</name>
    <dbReference type="NCBI Taxonomy" id="1006006"/>
    <lineage>
        <taxon>Archaea</taxon>
        <taxon>Thermoproteota</taxon>
        <taxon>Thermoprotei</taxon>
        <taxon>Sulfolobales</taxon>
        <taxon>Sulfolobaceae</taxon>
        <taxon>Metallosphaera</taxon>
    </lineage>
</organism>